<feature type="domain" description="Serine aminopeptidase S33" evidence="1">
    <location>
        <begin position="64"/>
        <end position="179"/>
    </location>
</feature>
<proteinExistence type="predicted"/>
<dbReference type="SUPFAM" id="SSF53474">
    <property type="entry name" value="alpha/beta-Hydrolases"/>
    <property type="match status" value="1"/>
</dbReference>
<sequence length="256" mass="29504">MKTLIILVISFLSISNDAFSQKDTRQPLDNSNITINQEELFDKNRQRKIPVAYISDGDNKENVPQKVVIISHGYGQNEGGDLLKYSYLTNFLARKGYFVVSIQHELPDDELLAMEGNFMETRMPNWKRGMENIHFVLHYLKEKHPNLDYNSVTLIGHSNGGDMSVLFAHKYPRLAHKIISLDNRRMPLPRTSEPRIFTIRSNDYPADDGVLPNKEEALKYQIAIQFVDVNHSSMDDDATESERKTLLGFIEQYLNK</sequence>
<keyword evidence="2" id="KW-0031">Aminopeptidase</keyword>
<accession>A0ABW5NKN3</accession>
<organism evidence="2 3">
    <name type="scientific">Sphingobacterium corticis</name>
    <dbReference type="NCBI Taxonomy" id="1812823"/>
    <lineage>
        <taxon>Bacteria</taxon>
        <taxon>Pseudomonadati</taxon>
        <taxon>Bacteroidota</taxon>
        <taxon>Sphingobacteriia</taxon>
        <taxon>Sphingobacteriales</taxon>
        <taxon>Sphingobacteriaceae</taxon>
        <taxon>Sphingobacterium</taxon>
    </lineage>
</organism>
<reference evidence="3" key="1">
    <citation type="journal article" date="2019" name="Int. J. Syst. Evol. Microbiol.">
        <title>The Global Catalogue of Microorganisms (GCM) 10K type strain sequencing project: providing services to taxonomists for standard genome sequencing and annotation.</title>
        <authorList>
            <consortium name="The Broad Institute Genomics Platform"/>
            <consortium name="The Broad Institute Genome Sequencing Center for Infectious Disease"/>
            <person name="Wu L."/>
            <person name="Ma J."/>
        </authorList>
    </citation>
    <scope>NUCLEOTIDE SEQUENCE [LARGE SCALE GENOMIC DNA]</scope>
    <source>
        <strain evidence="3">KCTC 42248</strain>
    </source>
</reference>
<dbReference type="GO" id="GO:0004177">
    <property type="term" value="F:aminopeptidase activity"/>
    <property type="evidence" value="ECO:0007669"/>
    <property type="project" value="UniProtKB-KW"/>
</dbReference>
<evidence type="ECO:0000259" key="1">
    <source>
        <dbReference type="Pfam" id="PF12146"/>
    </source>
</evidence>
<dbReference type="InterPro" id="IPR029058">
    <property type="entry name" value="AB_hydrolase_fold"/>
</dbReference>
<dbReference type="InterPro" id="IPR022742">
    <property type="entry name" value="Hydrolase_4"/>
</dbReference>
<keyword evidence="2" id="KW-0378">Hydrolase</keyword>
<dbReference type="Proteomes" id="UP001597393">
    <property type="component" value="Unassembled WGS sequence"/>
</dbReference>
<gene>
    <name evidence="2" type="ORF">ACFSQ3_08295</name>
</gene>
<dbReference type="EMBL" id="JBHUMA010000006">
    <property type="protein sequence ID" value="MFD2598950.1"/>
    <property type="molecule type" value="Genomic_DNA"/>
</dbReference>
<dbReference type="RefSeq" id="WP_380869078.1">
    <property type="nucleotide sequence ID" value="NZ_JBHUMA010000006.1"/>
</dbReference>
<keyword evidence="3" id="KW-1185">Reference proteome</keyword>
<dbReference type="Gene3D" id="3.40.50.1820">
    <property type="entry name" value="alpha/beta hydrolase"/>
    <property type="match status" value="1"/>
</dbReference>
<evidence type="ECO:0000313" key="3">
    <source>
        <dbReference type="Proteomes" id="UP001597393"/>
    </source>
</evidence>
<evidence type="ECO:0000313" key="2">
    <source>
        <dbReference type="EMBL" id="MFD2598950.1"/>
    </source>
</evidence>
<dbReference type="Pfam" id="PF12146">
    <property type="entry name" value="Hydrolase_4"/>
    <property type="match status" value="1"/>
</dbReference>
<protein>
    <submittedName>
        <fullName evidence="2">Serine aminopeptidase domain-containing protein</fullName>
    </submittedName>
</protein>
<comment type="caution">
    <text evidence="2">The sequence shown here is derived from an EMBL/GenBank/DDBJ whole genome shotgun (WGS) entry which is preliminary data.</text>
</comment>
<keyword evidence="2" id="KW-0645">Protease</keyword>
<name>A0ABW5NKN3_9SPHI</name>